<feature type="domain" description="Retroviral polymerase SH3-like" evidence="5">
    <location>
        <begin position="449"/>
        <end position="482"/>
    </location>
</feature>
<dbReference type="EMBL" id="CP144700">
    <property type="protein sequence ID" value="WVZ26235.1"/>
    <property type="molecule type" value="Genomic_DNA"/>
</dbReference>
<evidence type="ECO:0008006" key="8">
    <source>
        <dbReference type="Google" id="ProtNLM"/>
    </source>
</evidence>
<feature type="region of interest" description="Disordered" evidence="1">
    <location>
        <begin position="229"/>
        <end position="269"/>
    </location>
</feature>
<dbReference type="InterPro" id="IPR005162">
    <property type="entry name" value="Retrotrans_gag_dom"/>
</dbReference>
<evidence type="ECO:0000313" key="7">
    <source>
        <dbReference type="Proteomes" id="UP001374535"/>
    </source>
</evidence>
<feature type="compositionally biased region" description="Polar residues" evidence="1">
    <location>
        <begin position="240"/>
        <end position="269"/>
    </location>
</feature>
<dbReference type="Pfam" id="PF07727">
    <property type="entry name" value="RVT_2"/>
    <property type="match status" value="1"/>
</dbReference>
<evidence type="ECO:0000313" key="6">
    <source>
        <dbReference type="EMBL" id="WVZ26235.1"/>
    </source>
</evidence>
<evidence type="ECO:0000259" key="4">
    <source>
        <dbReference type="Pfam" id="PF14244"/>
    </source>
</evidence>
<evidence type="ECO:0000259" key="5">
    <source>
        <dbReference type="Pfam" id="PF25597"/>
    </source>
</evidence>
<reference evidence="6 7" key="1">
    <citation type="journal article" date="2023" name="Life. Sci Alliance">
        <title>Evolutionary insights into 3D genome organization and epigenetic landscape of Vigna mungo.</title>
        <authorList>
            <person name="Junaid A."/>
            <person name="Singh B."/>
            <person name="Bhatia S."/>
        </authorList>
    </citation>
    <scope>NUCLEOTIDE SEQUENCE [LARGE SCALE GENOMIC DNA]</scope>
    <source>
        <strain evidence="6">Urdbean</strain>
    </source>
</reference>
<gene>
    <name evidence="6" type="ORF">V8G54_004779</name>
</gene>
<dbReference type="InterPro" id="IPR057670">
    <property type="entry name" value="SH3_retrovirus"/>
</dbReference>
<dbReference type="InterPro" id="IPR043502">
    <property type="entry name" value="DNA/RNA_pol_sf"/>
</dbReference>
<feature type="region of interest" description="Disordered" evidence="1">
    <location>
        <begin position="356"/>
        <end position="384"/>
    </location>
</feature>
<protein>
    <recommendedName>
        <fullName evidence="8">Retrovirus-related Pol polyprotein from transposon TNT 1-94</fullName>
    </recommendedName>
</protein>
<evidence type="ECO:0000259" key="3">
    <source>
        <dbReference type="Pfam" id="PF07727"/>
    </source>
</evidence>
<feature type="region of interest" description="Disordered" evidence="1">
    <location>
        <begin position="299"/>
        <end position="338"/>
    </location>
</feature>
<dbReference type="SUPFAM" id="SSF56672">
    <property type="entry name" value="DNA/RNA polymerases"/>
    <property type="match status" value="1"/>
</dbReference>
<dbReference type="Pfam" id="PF14244">
    <property type="entry name" value="Retrotran_gag_3"/>
    <property type="match status" value="1"/>
</dbReference>
<dbReference type="Proteomes" id="UP001374535">
    <property type="component" value="Chromosome 1"/>
</dbReference>
<feature type="compositionally biased region" description="Low complexity" evidence="1">
    <location>
        <begin position="542"/>
        <end position="552"/>
    </location>
</feature>
<dbReference type="Pfam" id="PF25597">
    <property type="entry name" value="SH3_retrovirus"/>
    <property type="match status" value="1"/>
</dbReference>
<evidence type="ECO:0000256" key="1">
    <source>
        <dbReference type="SAM" id="MobiDB-lite"/>
    </source>
</evidence>
<feature type="compositionally biased region" description="Polar residues" evidence="1">
    <location>
        <begin position="314"/>
        <end position="338"/>
    </location>
</feature>
<proteinExistence type="predicted"/>
<dbReference type="AlphaFoldDB" id="A0AAQ3PCX3"/>
<dbReference type="Pfam" id="PF03732">
    <property type="entry name" value="Retrotrans_gag"/>
    <property type="match status" value="1"/>
</dbReference>
<dbReference type="InterPro" id="IPR029472">
    <property type="entry name" value="Copia-like_N"/>
</dbReference>
<sequence length="1051" mass="117791">MSEAHSESETTANGGHADPSLNPSSLYCIHPSEGPSSVTITPVLTGSNYPSWSRTIRMTPISKNQMGFLNGVIAQPVAIDPLRIPWERCNTLIMSWLLNSLSPSIAQSFIYFESVVAIWDDLRDRFYQSDLLRIAELQEEIYGIKQGSRSVSEYYTSLKTLWEELDNYRPFPECQCYAKTYHQQDFIIRFLKGLEDQFSVVRSQILLMDPLPPISHVFSMVVQQERQHLLSHGEEEPNAVINSGFTSSGKGRNSQVPPRGPTSNNTRNASNKKCVYCHRTGHTIETCYGKHGYPPGHPRYPSCPRFNQRDDTSSAHNAVQETNNNDHNPSIEGSSSNGSRFHLTQAQYQTLINLLQPQPSDTDGTSPVQPSRANITQVSSPTGPIHEMGSLKTIGLGKLNQGIYHLDINQHASLTSPKASFISNFTTPPINNANLWHFRLGHLSEKRFQTGTKGYVVFDINNKEIFVSRNVTFNETFFPFSVPCPASPSTNTARLDHATNPIHIKTLPELEIDYYNHPPFESPTHHESIDSPDPTLCPNLPSPSQISDHPSPHHQPSPSSPLPNSPPPPRHSTWVTTHASYLDDYYCNISSSDLAIVPKDSNQSPSKISYPLQSVVTYSHLSSSYSHVLMSLNREEEPKTYQEAVTQHCWQEAMQAEILALRQNKTWDIVPTPPSIKPIRCKWVFKIKRRPDGYVERYKARLVVKGYSQIEGVDYLKTFSPVVKMATVRVLLALASIHNWDLHQLDVSNAFLHGNLSEDVYMVIPPGLSGHPTDHCCKLKKSLYGLKQASRKWYEKLSLLLLSSRYIQAHADHSLFVKVTGSAFTALIVYVDDIVLTGNSSSEITKIKTILHSHFHIKDLGQLKYFLGIEVAHSSKDLIKESGLMGCKPSSTPMNDSLRLYQDSSGPLADPLSYRRLVGHLIYLTSTRPDIVFATQQLSQFMVAPTQTHFQAALRVVCYLKGCPGKGLFFSRKSSTQLHGFSDAGLMHLLPVSSSHQLADIFTKALPPWLFHSNLSKLELLDIIKPPSCEGLKEEERFHNSSSINKPNPIE</sequence>
<feature type="compositionally biased region" description="Pro residues" evidence="1">
    <location>
        <begin position="553"/>
        <end position="570"/>
    </location>
</feature>
<dbReference type="InterPro" id="IPR013103">
    <property type="entry name" value="RVT_2"/>
</dbReference>
<feature type="domain" description="Retrotransposon gag" evidence="2">
    <location>
        <begin position="96"/>
        <end position="195"/>
    </location>
</feature>
<name>A0AAQ3PCX3_VIGMU</name>
<evidence type="ECO:0000259" key="2">
    <source>
        <dbReference type="Pfam" id="PF03732"/>
    </source>
</evidence>
<feature type="region of interest" description="Disordered" evidence="1">
    <location>
        <begin position="515"/>
        <end position="574"/>
    </location>
</feature>
<organism evidence="6 7">
    <name type="scientific">Vigna mungo</name>
    <name type="common">Black gram</name>
    <name type="synonym">Phaseolus mungo</name>
    <dbReference type="NCBI Taxonomy" id="3915"/>
    <lineage>
        <taxon>Eukaryota</taxon>
        <taxon>Viridiplantae</taxon>
        <taxon>Streptophyta</taxon>
        <taxon>Embryophyta</taxon>
        <taxon>Tracheophyta</taxon>
        <taxon>Spermatophyta</taxon>
        <taxon>Magnoliopsida</taxon>
        <taxon>eudicotyledons</taxon>
        <taxon>Gunneridae</taxon>
        <taxon>Pentapetalae</taxon>
        <taxon>rosids</taxon>
        <taxon>fabids</taxon>
        <taxon>Fabales</taxon>
        <taxon>Fabaceae</taxon>
        <taxon>Papilionoideae</taxon>
        <taxon>50 kb inversion clade</taxon>
        <taxon>NPAAA clade</taxon>
        <taxon>indigoferoid/millettioid clade</taxon>
        <taxon>Phaseoleae</taxon>
        <taxon>Vigna</taxon>
    </lineage>
</organism>
<feature type="domain" description="Retrotransposon Copia-like N-terminal" evidence="4">
    <location>
        <begin position="30"/>
        <end position="76"/>
    </location>
</feature>
<accession>A0AAQ3PCX3</accession>
<feature type="compositionally biased region" description="Polar residues" evidence="1">
    <location>
        <begin position="356"/>
        <end position="382"/>
    </location>
</feature>
<feature type="domain" description="Reverse transcriptase Ty1/copia-type" evidence="3">
    <location>
        <begin position="664"/>
        <end position="875"/>
    </location>
</feature>
<dbReference type="PANTHER" id="PTHR37610">
    <property type="entry name" value="CCHC-TYPE DOMAIN-CONTAINING PROTEIN"/>
    <property type="match status" value="1"/>
</dbReference>
<dbReference type="PANTHER" id="PTHR37610:SF55">
    <property type="entry name" value="RETROTRANSPOSON COPIA-LIKE N-TERMINAL DOMAIN-CONTAINING PROTEIN"/>
    <property type="match status" value="1"/>
</dbReference>
<keyword evidence="7" id="KW-1185">Reference proteome</keyword>